<dbReference type="AlphaFoldDB" id="A0A6A6Z912"/>
<organism evidence="2">
    <name type="scientific">Mytilinidion resinicola</name>
    <dbReference type="NCBI Taxonomy" id="574789"/>
    <lineage>
        <taxon>Eukaryota</taxon>
        <taxon>Fungi</taxon>
        <taxon>Dikarya</taxon>
        <taxon>Ascomycota</taxon>
        <taxon>Pezizomycotina</taxon>
        <taxon>Dothideomycetes</taxon>
        <taxon>Pleosporomycetidae</taxon>
        <taxon>Mytilinidiales</taxon>
        <taxon>Mytilinidiaceae</taxon>
        <taxon>Mytilinidion</taxon>
    </lineage>
</organism>
<dbReference type="EMBL" id="MU003692">
    <property type="protein sequence ID" value="KAF2817506.1"/>
    <property type="molecule type" value="Genomic_DNA"/>
</dbReference>
<feature type="compositionally biased region" description="Polar residues" evidence="1">
    <location>
        <begin position="11"/>
        <end position="24"/>
    </location>
</feature>
<feature type="compositionally biased region" description="Polar residues" evidence="1">
    <location>
        <begin position="36"/>
        <end position="51"/>
    </location>
</feature>
<dbReference type="RefSeq" id="XP_033584470.1">
    <property type="nucleotide sequence ID" value="XM_033724745.1"/>
</dbReference>
<evidence type="ECO:0000313" key="3">
    <source>
        <dbReference type="Proteomes" id="UP000504636"/>
    </source>
</evidence>
<name>A0A6A6Z912_9PEZI</name>
<evidence type="ECO:0000313" key="2">
    <source>
        <dbReference type="EMBL" id="KAF2817506.1"/>
    </source>
</evidence>
<dbReference type="Proteomes" id="UP000504636">
    <property type="component" value="Unplaced"/>
</dbReference>
<feature type="region of interest" description="Disordered" evidence="1">
    <location>
        <begin position="1"/>
        <end position="107"/>
    </location>
</feature>
<proteinExistence type="predicted"/>
<evidence type="ECO:0000256" key="1">
    <source>
        <dbReference type="SAM" id="MobiDB-lite"/>
    </source>
</evidence>
<evidence type="ECO:0000313" key="4">
    <source>
        <dbReference type="RefSeq" id="XP_033584470.1"/>
    </source>
</evidence>
<sequence>MLPRNFHQLILKTSFSPFLNNTKLPRSARKTGFFDHTQSPTHRTYNMTSSGGFVKIPNDEEERRREEAARESRDRREKAKKDREARAATEAAGKASQERRGAGGSSS</sequence>
<dbReference type="GeneID" id="54465638"/>
<protein>
    <submittedName>
        <fullName evidence="2 4">Uncharacterized protein</fullName>
    </submittedName>
</protein>
<keyword evidence="3" id="KW-1185">Reference proteome</keyword>
<accession>A0A6A6Z912</accession>
<gene>
    <name evidence="2 4" type="ORF">BDZ99DRAFT_513749</name>
</gene>
<reference evidence="4" key="3">
    <citation type="submission" date="2025-04" db="UniProtKB">
        <authorList>
            <consortium name="RefSeq"/>
        </authorList>
    </citation>
    <scope>IDENTIFICATION</scope>
    <source>
        <strain evidence="4">CBS 304.34</strain>
    </source>
</reference>
<reference evidence="2 4" key="1">
    <citation type="journal article" date="2020" name="Stud. Mycol.">
        <title>101 Dothideomycetes genomes: a test case for predicting lifestyles and emergence of pathogens.</title>
        <authorList>
            <person name="Haridas S."/>
            <person name="Albert R."/>
            <person name="Binder M."/>
            <person name="Bloem J."/>
            <person name="Labutti K."/>
            <person name="Salamov A."/>
            <person name="Andreopoulos B."/>
            <person name="Baker S."/>
            <person name="Barry K."/>
            <person name="Bills G."/>
            <person name="Bluhm B."/>
            <person name="Cannon C."/>
            <person name="Castanera R."/>
            <person name="Culley D."/>
            <person name="Daum C."/>
            <person name="Ezra D."/>
            <person name="Gonzalez J."/>
            <person name="Henrissat B."/>
            <person name="Kuo A."/>
            <person name="Liang C."/>
            <person name="Lipzen A."/>
            <person name="Lutzoni F."/>
            <person name="Magnuson J."/>
            <person name="Mondo S."/>
            <person name="Nolan M."/>
            <person name="Ohm R."/>
            <person name="Pangilinan J."/>
            <person name="Park H.-J."/>
            <person name="Ramirez L."/>
            <person name="Alfaro M."/>
            <person name="Sun H."/>
            <person name="Tritt A."/>
            <person name="Yoshinaga Y."/>
            <person name="Zwiers L.-H."/>
            <person name="Turgeon B."/>
            <person name="Goodwin S."/>
            <person name="Spatafora J."/>
            <person name="Crous P."/>
            <person name="Grigoriev I."/>
        </authorList>
    </citation>
    <scope>NUCLEOTIDE SEQUENCE</scope>
    <source>
        <strain evidence="2 4">CBS 304.34</strain>
    </source>
</reference>
<feature type="compositionally biased region" description="Basic and acidic residues" evidence="1">
    <location>
        <begin position="57"/>
        <end position="87"/>
    </location>
</feature>
<reference evidence="4" key="2">
    <citation type="submission" date="2020-04" db="EMBL/GenBank/DDBJ databases">
        <authorList>
            <consortium name="NCBI Genome Project"/>
        </authorList>
    </citation>
    <scope>NUCLEOTIDE SEQUENCE</scope>
    <source>
        <strain evidence="4">CBS 304.34</strain>
    </source>
</reference>